<dbReference type="InterPro" id="IPR003509">
    <property type="entry name" value="UPF0102_YraN-like"/>
</dbReference>
<protein>
    <recommendedName>
        <fullName evidence="2">UPF0102 protein OA50_02280</fullName>
    </recommendedName>
</protein>
<reference evidence="3 4" key="1">
    <citation type="submission" date="2014-10" db="EMBL/GenBank/DDBJ databases">
        <title>Genome sequence of Ponticoccus sp. strain UMTAT08 isolated from clonal culture of toxic dinoflagellate Alexandrium tamiyavanichii.</title>
        <authorList>
            <person name="Gan H.Y."/>
            <person name="Muhd D.-D."/>
            <person name="Mohd Noor M.E."/>
            <person name="Yeong Y.S."/>
            <person name="Usup G."/>
        </authorList>
    </citation>
    <scope>NUCLEOTIDE SEQUENCE [LARGE SCALE GENOMIC DNA]</scope>
    <source>
        <strain evidence="3 4">UMTAT08</strain>
    </source>
</reference>
<dbReference type="GO" id="GO:0003676">
    <property type="term" value="F:nucleic acid binding"/>
    <property type="evidence" value="ECO:0007669"/>
    <property type="project" value="InterPro"/>
</dbReference>
<dbReference type="HAMAP" id="MF_00048">
    <property type="entry name" value="UPF0102"/>
    <property type="match status" value="1"/>
</dbReference>
<dbReference type="Gene3D" id="3.40.1350.10">
    <property type="match status" value="1"/>
</dbReference>
<dbReference type="InterPro" id="IPR011856">
    <property type="entry name" value="tRNA_endonuc-like_dom_sf"/>
</dbReference>
<dbReference type="SUPFAM" id="SSF52980">
    <property type="entry name" value="Restriction endonuclease-like"/>
    <property type="match status" value="1"/>
</dbReference>
<comment type="caution">
    <text evidence="3">The sequence shown here is derived from an EMBL/GenBank/DDBJ whole genome shotgun (WGS) entry which is preliminary data.</text>
</comment>
<evidence type="ECO:0000313" key="3">
    <source>
        <dbReference type="EMBL" id="KHQ53253.1"/>
    </source>
</evidence>
<sequence>MALDFAGVAVRADTGRCGYHAGLAAEDGVAADYARRGYPLLARRWRGRSGEIDLVLGDGDGVIIVEVKKSRSFDRAVARLSQRQIGRLMRAGEEFLGTMPRGSLTDIRFDVALVNGHGEIRVIENALY</sequence>
<accession>A0A0B3S2R9</accession>
<dbReference type="RefSeq" id="WP_052244456.1">
    <property type="nucleotide sequence ID" value="NZ_JSUQ01000008.1"/>
</dbReference>
<organism evidence="3 4">
    <name type="scientific">Mameliella alba</name>
    <dbReference type="NCBI Taxonomy" id="561184"/>
    <lineage>
        <taxon>Bacteria</taxon>
        <taxon>Pseudomonadati</taxon>
        <taxon>Pseudomonadota</taxon>
        <taxon>Alphaproteobacteria</taxon>
        <taxon>Rhodobacterales</taxon>
        <taxon>Roseobacteraceae</taxon>
        <taxon>Mameliella</taxon>
    </lineage>
</organism>
<dbReference type="PANTHER" id="PTHR34039">
    <property type="entry name" value="UPF0102 PROTEIN YRAN"/>
    <property type="match status" value="1"/>
</dbReference>
<name>A0A0B3S2R9_9RHOB</name>
<keyword evidence="3" id="KW-0378">Hydrolase</keyword>
<keyword evidence="3" id="KW-0540">Nuclease</keyword>
<dbReference type="AlphaFoldDB" id="A0A0B3S2R9"/>
<evidence type="ECO:0000256" key="2">
    <source>
        <dbReference type="HAMAP-Rule" id="MF_00048"/>
    </source>
</evidence>
<keyword evidence="4" id="KW-1185">Reference proteome</keyword>
<dbReference type="STRING" id="561184.SAMN05216376_11464"/>
<dbReference type="GO" id="GO:0004519">
    <property type="term" value="F:endonuclease activity"/>
    <property type="evidence" value="ECO:0007669"/>
    <property type="project" value="UniProtKB-KW"/>
</dbReference>
<evidence type="ECO:0000256" key="1">
    <source>
        <dbReference type="ARBA" id="ARBA00006738"/>
    </source>
</evidence>
<proteinExistence type="inferred from homology"/>
<gene>
    <name evidence="3" type="ORF">OA50_02280</name>
</gene>
<dbReference type="PANTHER" id="PTHR34039:SF1">
    <property type="entry name" value="UPF0102 PROTEIN YRAN"/>
    <property type="match status" value="1"/>
</dbReference>
<dbReference type="Pfam" id="PF02021">
    <property type="entry name" value="UPF0102"/>
    <property type="match status" value="1"/>
</dbReference>
<dbReference type="Proteomes" id="UP000030960">
    <property type="component" value="Unassembled WGS sequence"/>
</dbReference>
<dbReference type="OrthoDB" id="9812968at2"/>
<keyword evidence="3" id="KW-0255">Endonuclease</keyword>
<dbReference type="InterPro" id="IPR011335">
    <property type="entry name" value="Restrct_endonuc-II-like"/>
</dbReference>
<comment type="similarity">
    <text evidence="1 2">Belongs to the UPF0102 family.</text>
</comment>
<dbReference type="EMBL" id="JSUQ01000008">
    <property type="protein sequence ID" value="KHQ53253.1"/>
    <property type="molecule type" value="Genomic_DNA"/>
</dbReference>
<evidence type="ECO:0000313" key="4">
    <source>
        <dbReference type="Proteomes" id="UP000030960"/>
    </source>
</evidence>